<gene>
    <name evidence="1" type="ORF">GCM10023116_14500</name>
</gene>
<keyword evidence="2" id="KW-1185">Reference proteome</keyword>
<organism evidence="1 2">
    <name type="scientific">Kistimonas scapharcae</name>
    <dbReference type="NCBI Taxonomy" id="1036133"/>
    <lineage>
        <taxon>Bacteria</taxon>
        <taxon>Pseudomonadati</taxon>
        <taxon>Pseudomonadota</taxon>
        <taxon>Gammaproteobacteria</taxon>
        <taxon>Oceanospirillales</taxon>
        <taxon>Endozoicomonadaceae</taxon>
        <taxon>Kistimonas</taxon>
    </lineage>
</organism>
<dbReference type="EMBL" id="BAABFL010000124">
    <property type="protein sequence ID" value="GAA4649176.1"/>
    <property type="molecule type" value="Genomic_DNA"/>
</dbReference>
<dbReference type="InterPro" id="IPR010732">
    <property type="entry name" value="T6SS_TssG-like"/>
</dbReference>
<dbReference type="PANTHER" id="PTHR35564">
    <property type="match status" value="1"/>
</dbReference>
<dbReference type="Pfam" id="PF06996">
    <property type="entry name" value="T6SS_TssG"/>
    <property type="match status" value="1"/>
</dbReference>
<dbReference type="Proteomes" id="UP001500604">
    <property type="component" value="Unassembled WGS sequence"/>
</dbReference>
<accession>A0ABP8V1R3</accession>
<evidence type="ECO:0000313" key="2">
    <source>
        <dbReference type="Proteomes" id="UP001500604"/>
    </source>
</evidence>
<dbReference type="PANTHER" id="PTHR35564:SF4">
    <property type="entry name" value="CYTOPLASMIC PROTEIN"/>
    <property type="match status" value="1"/>
</dbReference>
<dbReference type="RefSeq" id="WP_345194943.1">
    <property type="nucleotide sequence ID" value="NZ_BAABFL010000124.1"/>
</dbReference>
<sequence>MQGHDLMHSLVDTPVSFSPCQVVRLLLKNHLAAESDIHYKTDLLAGYKPMAVVNLQRINQTHWQMTLHQDALGGALGVMPRYLWDDVLRLWLEQGQGAGIAFLDIFNQRSHQLSYRVGYKYDFAQQAENAECQYQPSLGSLYHYLSAMAGTTGIRCLKSTHLFQYGALLGMHMTNPDALSGILEDYFGWQFRVIPSDQGYEPLSRHSLTSLGRGGMNQQLGRDVLIGRSATIPFAHLDIRMLADKPCALRHIQDQGLFDAVMELAKRFVGHQVKVHLQLEIDNDYLPPLQLTEGFQLGLNTYMPVQEEGDRKVILPLKR</sequence>
<evidence type="ECO:0000313" key="1">
    <source>
        <dbReference type="EMBL" id="GAA4649176.1"/>
    </source>
</evidence>
<comment type="caution">
    <text evidence="1">The sequence shown here is derived from an EMBL/GenBank/DDBJ whole genome shotgun (WGS) entry which is preliminary data.</text>
</comment>
<protein>
    <recommendedName>
        <fullName evidence="3">Type VI secretion system baseplate subunit TssG</fullName>
    </recommendedName>
</protein>
<reference evidence="2" key="1">
    <citation type="journal article" date="2019" name="Int. J. Syst. Evol. Microbiol.">
        <title>The Global Catalogue of Microorganisms (GCM) 10K type strain sequencing project: providing services to taxonomists for standard genome sequencing and annotation.</title>
        <authorList>
            <consortium name="The Broad Institute Genomics Platform"/>
            <consortium name="The Broad Institute Genome Sequencing Center for Infectious Disease"/>
            <person name="Wu L."/>
            <person name="Ma J."/>
        </authorList>
    </citation>
    <scope>NUCLEOTIDE SEQUENCE [LARGE SCALE GENOMIC DNA]</scope>
    <source>
        <strain evidence="2">JCM 17805</strain>
    </source>
</reference>
<proteinExistence type="predicted"/>
<name>A0ABP8V1R3_9GAMM</name>
<evidence type="ECO:0008006" key="3">
    <source>
        <dbReference type="Google" id="ProtNLM"/>
    </source>
</evidence>